<dbReference type="PANTHER" id="PTHR42695">
    <property type="entry name" value="GLUTAMINE AMIDOTRANSFERASE YLR126C-RELATED"/>
    <property type="match status" value="1"/>
</dbReference>
<dbReference type="PROSITE" id="PS51273">
    <property type="entry name" value="GATASE_TYPE_1"/>
    <property type="match status" value="1"/>
</dbReference>
<name>A0A402B0P5_9CHLR</name>
<dbReference type="PANTHER" id="PTHR42695:SF5">
    <property type="entry name" value="GLUTAMINE AMIDOTRANSFERASE YLR126C-RELATED"/>
    <property type="match status" value="1"/>
</dbReference>
<evidence type="ECO:0000313" key="2">
    <source>
        <dbReference type="EMBL" id="GCE24912.1"/>
    </source>
</evidence>
<dbReference type="EMBL" id="BIFT01000001">
    <property type="protein sequence ID" value="GCE24912.1"/>
    <property type="molecule type" value="Genomic_DNA"/>
</dbReference>
<proteinExistence type="predicted"/>
<feature type="domain" description="Glutamine amidotransferase" evidence="1">
    <location>
        <begin position="27"/>
        <end position="179"/>
    </location>
</feature>
<comment type="caution">
    <text evidence="2">The sequence shown here is derived from an EMBL/GenBank/DDBJ whole genome shotgun (WGS) entry which is preliminary data.</text>
</comment>
<dbReference type="Gene3D" id="3.40.50.880">
    <property type="match status" value="1"/>
</dbReference>
<organism evidence="2 3">
    <name type="scientific">Dictyobacter alpinus</name>
    <dbReference type="NCBI Taxonomy" id="2014873"/>
    <lineage>
        <taxon>Bacteria</taxon>
        <taxon>Bacillati</taxon>
        <taxon>Chloroflexota</taxon>
        <taxon>Ktedonobacteria</taxon>
        <taxon>Ktedonobacterales</taxon>
        <taxon>Dictyobacteraceae</taxon>
        <taxon>Dictyobacter</taxon>
    </lineage>
</organism>
<dbReference type="CDD" id="cd01741">
    <property type="entry name" value="GATase1_1"/>
    <property type="match status" value="1"/>
</dbReference>
<dbReference type="SUPFAM" id="SSF52317">
    <property type="entry name" value="Class I glutamine amidotransferase-like"/>
    <property type="match status" value="1"/>
</dbReference>
<dbReference type="RefSeq" id="WP_126625570.1">
    <property type="nucleotide sequence ID" value="NZ_BIFT01000001.1"/>
</dbReference>
<accession>A0A402B0P5</accession>
<dbReference type="AlphaFoldDB" id="A0A402B0P5"/>
<dbReference type="GO" id="GO:0005829">
    <property type="term" value="C:cytosol"/>
    <property type="evidence" value="ECO:0007669"/>
    <property type="project" value="TreeGrafter"/>
</dbReference>
<dbReference type="InterPro" id="IPR029062">
    <property type="entry name" value="Class_I_gatase-like"/>
</dbReference>
<gene>
    <name evidence="2" type="ORF">KDA_03960</name>
</gene>
<reference evidence="3" key="1">
    <citation type="submission" date="2018-12" db="EMBL/GenBank/DDBJ databases">
        <title>Tengunoibacter tsumagoiensis gen. nov., sp. nov., Dictyobacter kobayashii sp. nov., D. alpinus sp. nov., and D. joshuensis sp. nov. and description of Dictyobacteraceae fam. nov. within the order Ktedonobacterales isolated from Tengu-no-mugimeshi.</title>
        <authorList>
            <person name="Wang C.M."/>
            <person name="Zheng Y."/>
            <person name="Sakai Y."/>
            <person name="Toyoda A."/>
            <person name="Minakuchi Y."/>
            <person name="Abe K."/>
            <person name="Yokota A."/>
            <person name="Yabe S."/>
        </authorList>
    </citation>
    <scope>NUCLEOTIDE SEQUENCE [LARGE SCALE GENOMIC DNA]</scope>
    <source>
        <strain evidence="3">Uno16</strain>
    </source>
</reference>
<dbReference type="Pfam" id="PF00117">
    <property type="entry name" value="GATase"/>
    <property type="match status" value="1"/>
</dbReference>
<dbReference type="OrthoDB" id="9813383at2"/>
<dbReference type="InterPro" id="IPR044992">
    <property type="entry name" value="ChyE-like"/>
</dbReference>
<dbReference type="Proteomes" id="UP000287171">
    <property type="component" value="Unassembled WGS sequence"/>
</dbReference>
<evidence type="ECO:0000259" key="1">
    <source>
        <dbReference type="Pfam" id="PF00117"/>
    </source>
</evidence>
<keyword evidence="3" id="KW-1185">Reference proteome</keyword>
<dbReference type="InterPro" id="IPR017926">
    <property type="entry name" value="GATASE"/>
</dbReference>
<sequence>MQKVLLLQHTWDDPHGYLGNLLEIHGIDYDVVQIENTPLPDPTTYAAIIALGGSQHAYAEQEFPYLVQEKVWLRQLVAQDIPYLGICLGAQMLADALGGLTRPHNLTEIGFFNVQLTPQGQQDPLFVGFTEGYEKVFHWHEDTFDLPTEAVLLATSANTENQAFRYGRHFYGLQYHIEIDNDILNTWLYHPSMKESIIEVLGLPAYQAIEQARKEEFPIYQQHTKMLFENFLRICNLIH</sequence>
<evidence type="ECO:0000313" key="3">
    <source>
        <dbReference type="Proteomes" id="UP000287171"/>
    </source>
</evidence>
<protein>
    <submittedName>
        <fullName evidence="2">GMP synthase</fullName>
    </submittedName>
</protein>